<dbReference type="GO" id="GO:0016740">
    <property type="term" value="F:transferase activity"/>
    <property type="evidence" value="ECO:0007669"/>
    <property type="project" value="UniProtKB-KW"/>
</dbReference>
<dbReference type="STRING" id="579405.Dd703_1555"/>
<dbReference type="Gene3D" id="3.90.550.10">
    <property type="entry name" value="Spore Coat Polysaccharide Biosynthesis Protein SpsA, Chain A"/>
    <property type="match status" value="3"/>
</dbReference>
<dbReference type="EMBL" id="CP001654">
    <property type="protein sequence ID" value="ACS85354.1"/>
    <property type="molecule type" value="Genomic_DNA"/>
</dbReference>
<dbReference type="CDD" id="cd00761">
    <property type="entry name" value="Glyco_tranf_GTA_type"/>
    <property type="match status" value="1"/>
</dbReference>
<proteinExistence type="predicted"/>
<feature type="domain" description="Glycosyltransferase 2-like" evidence="1">
    <location>
        <begin position="16"/>
        <end position="159"/>
    </location>
</feature>
<accession>C6C3K9</accession>
<dbReference type="KEGG" id="dda:Dd703_1555"/>
<evidence type="ECO:0000259" key="1">
    <source>
        <dbReference type="Pfam" id="PF00535"/>
    </source>
</evidence>
<dbReference type="eggNOG" id="COG0463">
    <property type="taxonomic scope" value="Bacteria"/>
</dbReference>
<dbReference type="eggNOG" id="COG1216">
    <property type="taxonomic scope" value="Bacteria"/>
</dbReference>
<dbReference type="InterPro" id="IPR029044">
    <property type="entry name" value="Nucleotide-diphossugar_trans"/>
</dbReference>
<dbReference type="RefSeq" id="WP_012765171.1">
    <property type="nucleotide sequence ID" value="NC_012880.1"/>
</dbReference>
<protein>
    <submittedName>
        <fullName evidence="2">Glycosyl transferase family 2</fullName>
    </submittedName>
</protein>
<dbReference type="SUPFAM" id="SSF53756">
    <property type="entry name" value="UDP-Glycosyltransferase/glycogen phosphorylase"/>
    <property type="match status" value="1"/>
</dbReference>
<dbReference type="Pfam" id="PF00535">
    <property type="entry name" value="Glycos_transf_2"/>
    <property type="match status" value="2"/>
</dbReference>
<dbReference type="InterPro" id="IPR001173">
    <property type="entry name" value="Glyco_trans_2-like"/>
</dbReference>
<dbReference type="PANTHER" id="PTHR43179:SF7">
    <property type="entry name" value="RHAMNOSYLTRANSFERASE WBBL"/>
    <property type="match status" value="1"/>
</dbReference>
<feature type="domain" description="Glycosyltransferase 2-like" evidence="1">
    <location>
        <begin position="570"/>
        <end position="750"/>
    </location>
</feature>
<dbReference type="HOGENOM" id="CLU_002257_1_0_6"/>
<sequence length="1188" mass="133899">MGNTPLVSVIIFAENPRFFELSLRSALQQDYANIEIIVCDATSDSVIENIAYKLLAMSPYTIHYHRCDASHDFENRFVKSLDMVKGEYIKFLFDKDVIREDCVRLLVGVLDSDTSLTIASSRHQRIGSDGQELNESAASVYPFTDDRIIKGEGVPSFFADYVINFIGAFSCTLFRKADLLSVEKPIFHIGGQSFGAMGSLVLYTKLLMRGDLVMLAQPLSQIRILDTGKINDAIDGKEFVEHSLFGKAIVQVGWFIPYKGNSKYIQIAPLDFPEQFIDFDIDEAIRNKQNELLIKKTESKGGWLAARVPTRIESEFINRYLEQNPDGRTFCIVIYDAFNDAEKVNKTLESIFDSSISGVIVKPIVLTMAENDIYPIMDGVEYKKLENLLAQSLNDIVTNVEFDWLLNIRAGECVTAGGLIMTSIGLVSAQGCSAVYGDELLRGDNDNIGASCRPDFNLDYLLSTPAIMASHWLFKREVLLELGGFDNAFSQSIEFEFIVRLIEQKGIGSIGHLAEFLTISDAVTLRSIPDEIRVLERHLVRRGYENARVLTPAPGHYRLVYNHAEKPLVSIIIPAKDKLSVLASSVTSLLEKTKYRNYELIIVDHGSQNNETKVWLDGLAKVDPHRIRVFYAPEGATEFGVNNLAFSAANGDYLLFLKSETAIIQAEWLDNMLNHIQRPEVGIVGAKLIYSDGSVQHAGMILGLRGPADIPFAGESVNSSGYMERLVVDQDYTAISAACMLIKKALFDDIGGFDEQQFGTAYGNVDLCLKAREAGYLTVWTPYAIVMHDKAANSTESVKDDNAEMEHKHRAFLVEQDRMYEKWLPVISRDPAYNINLSLNGRGFEIEPDPSLIWRPLSWNPLPIVMAQNADSFGCGHYRVIKPFNALKDAGLIDGKLANVYLSLPTMARYAPDVLICQRPTSDYFHDWVHRLSKYTGTFKVYEVDDYMPNVPLKSIHRKDVPKDILKAMRKSLGFMDRFVVSTQPLAEAFAGMHADIRVVENKLPVEWWGNLTSLRRQGKKPRVGWGGGSSHTGDLELIVDIVRDLADEVEWVFFGMCPEKLRPYIHEFYKGVPIDSYPEKLASMNLDLALAPLEDNLFNRCKSNLRLLEYGACGYPVICSDIEPYRCDLPVTRVRNRYKEWMDAIREYLSDLNETAKTGDMLKQAVSRDWMLDGDNLHIWREAWLPN</sequence>
<evidence type="ECO:0000313" key="3">
    <source>
        <dbReference type="Proteomes" id="UP000002734"/>
    </source>
</evidence>
<gene>
    <name evidence="2" type="ordered locus">Dd703_1555</name>
</gene>
<dbReference type="Gene3D" id="3.40.50.2000">
    <property type="entry name" value="Glycogen Phosphorylase B"/>
    <property type="match status" value="1"/>
</dbReference>
<dbReference type="AlphaFoldDB" id="C6C3K9"/>
<reference evidence="2" key="1">
    <citation type="submission" date="2009-06" db="EMBL/GenBank/DDBJ databases">
        <title>Complete sequence of Dickeya dadantii Ech703.</title>
        <authorList>
            <consortium name="US DOE Joint Genome Institute"/>
            <person name="Lucas S."/>
            <person name="Copeland A."/>
            <person name="Lapidus A."/>
            <person name="Glavina del Rio T."/>
            <person name="Dalin E."/>
            <person name="Tice H."/>
            <person name="Bruce D."/>
            <person name="Goodwin L."/>
            <person name="Pitluck S."/>
            <person name="Chertkov O."/>
            <person name="Brettin T."/>
            <person name="Detter J.C."/>
            <person name="Han C."/>
            <person name="Larimer F."/>
            <person name="Land M."/>
            <person name="Hauser L."/>
            <person name="Kyrpides N."/>
            <person name="Mikhailova N."/>
            <person name="Balakrishnan V."/>
            <person name="Glasner J."/>
            <person name="Perna N.T."/>
        </authorList>
    </citation>
    <scope>NUCLEOTIDE SEQUENCE [LARGE SCALE GENOMIC DNA]</scope>
    <source>
        <strain evidence="2">Ech703</strain>
    </source>
</reference>
<keyword evidence="2" id="KW-0808">Transferase</keyword>
<dbReference type="SUPFAM" id="SSF53448">
    <property type="entry name" value="Nucleotide-diphospho-sugar transferases"/>
    <property type="match status" value="3"/>
</dbReference>
<organism evidence="2 3">
    <name type="scientific">Musicola paradisiaca (strain Ech703)</name>
    <name type="common">Dickeya paradisiaca</name>
    <name type="synonym">Dickeya dadantii</name>
    <dbReference type="NCBI Taxonomy" id="579405"/>
    <lineage>
        <taxon>Bacteria</taxon>
        <taxon>Pseudomonadati</taxon>
        <taxon>Pseudomonadota</taxon>
        <taxon>Gammaproteobacteria</taxon>
        <taxon>Enterobacterales</taxon>
        <taxon>Pectobacteriaceae</taxon>
        <taxon>Musicola</taxon>
    </lineage>
</organism>
<dbReference type="CAZy" id="GT2">
    <property type="family name" value="Glycosyltransferase Family 2"/>
</dbReference>
<dbReference type="Proteomes" id="UP000002734">
    <property type="component" value="Chromosome"/>
</dbReference>
<keyword evidence="3" id="KW-1185">Reference proteome</keyword>
<dbReference type="PANTHER" id="PTHR43179">
    <property type="entry name" value="RHAMNOSYLTRANSFERASE WBBL"/>
    <property type="match status" value="1"/>
</dbReference>
<evidence type="ECO:0000313" key="2">
    <source>
        <dbReference type="EMBL" id="ACS85354.1"/>
    </source>
</evidence>
<name>C6C3K9_MUSP7</name>